<accession>A0AA39WH12</accession>
<sequence length="278" mass="30401">MPRAAVASDSSIGARVLSEIDEGSLDEILTALRTIFAAASNNANTNSEYRNAPFALPPIATRLNYFPIARLNELVTRHFRSTQSAPLAISGRYYELLYVLVATLIASPHSKAISIIDFEGRFDPLRLLTTSPFEEVATANRPQPKPFLRRADLDHVHILRPVRGSAAHIASCVASVEQYMLYGTHPSRGREWWGTVVIGGGLNPAGSVSAATSAQVAVTADWKGWLRVERAEIRPFGGVGVEQALADRDRRQAAVDNVSWVASSPWGSFPFRRQAPLR</sequence>
<organism evidence="1 2">
    <name type="scientific">Bombardia bombarda</name>
    <dbReference type="NCBI Taxonomy" id="252184"/>
    <lineage>
        <taxon>Eukaryota</taxon>
        <taxon>Fungi</taxon>
        <taxon>Dikarya</taxon>
        <taxon>Ascomycota</taxon>
        <taxon>Pezizomycotina</taxon>
        <taxon>Sordariomycetes</taxon>
        <taxon>Sordariomycetidae</taxon>
        <taxon>Sordariales</taxon>
        <taxon>Lasiosphaeriaceae</taxon>
        <taxon>Bombardia</taxon>
    </lineage>
</organism>
<dbReference type="EMBL" id="JAULSR010000007">
    <property type="protein sequence ID" value="KAK0615195.1"/>
    <property type="molecule type" value="Genomic_DNA"/>
</dbReference>
<comment type="caution">
    <text evidence="1">The sequence shown here is derived from an EMBL/GenBank/DDBJ whole genome shotgun (WGS) entry which is preliminary data.</text>
</comment>
<reference evidence="1" key="1">
    <citation type="submission" date="2023-06" db="EMBL/GenBank/DDBJ databases">
        <title>Genome-scale phylogeny and comparative genomics of the fungal order Sordariales.</title>
        <authorList>
            <consortium name="Lawrence Berkeley National Laboratory"/>
            <person name="Hensen N."/>
            <person name="Bonometti L."/>
            <person name="Westerberg I."/>
            <person name="Brannstrom I.O."/>
            <person name="Guillou S."/>
            <person name="Cros-Aarteil S."/>
            <person name="Calhoun S."/>
            <person name="Haridas S."/>
            <person name="Kuo A."/>
            <person name="Mondo S."/>
            <person name="Pangilinan J."/>
            <person name="Riley R."/>
            <person name="LaButti K."/>
            <person name="Andreopoulos B."/>
            <person name="Lipzen A."/>
            <person name="Chen C."/>
            <person name="Yanf M."/>
            <person name="Daum C."/>
            <person name="Ng V."/>
            <person name="Clum A."/>
            <person name="Steindorff A."/>
            <person name="Ohm R."/>
            <person name="Martin F."/>
            <person name="Silar P."/>
            <person name="Natvig D."/>
            <person name="Lalanne C."/>
            <person name="Gautier V."/>
            <person name="Ament-velasquez S.L."/>
            <person name="Kruys A."/>
            <person name="Hutchinson M.I."/>
            <person name="Powell A.J."/>
            <person name="Barry K."/>
            <person name="Miller A.N."/>
            <person name="Grigoriev I.V."/>
            <person name="Debuchy R."/>
            <person name="Gladieux P."/>
            <person name="Thoren M.H."/>
            <person name="Johannesson H."/>
        </authorList>
    </citation>
    <scope>NUCLEOTIDE SEQUENCE</scope>
    <source>
        <strain evidence="1">SMH3391-2</strain>
    </source>
</reference>
<dbReference type="AlphaFoldDB" id="A0AA39WH12"/>
<gene>
    <name evidence="1" type="ORF">B0T17DRAFT_619996</name>
</gene>
<name>A0AA39WH12_9PEZI</name>
<dbReference type="Proteomes" id="UP001174934">
    <property type="component" value="Unassembled WGS sequence"/>
</dbReference>
<keyword evidence="2" id="KW-1185">Reference proteome</keyword>
<evidence type="ECO:0000313" key="2">
    <source>
        <dbReference type="Proteomes" id="UP001174934"/>
    </source>
</evidence>
<protein>
    <submittedName>
        <fullName evidence="1">Uncharacterized protein</fullName>
    </submittedName>
</protein>
<evidence type="ECO:0000313" key="1">
    <source>
        <dbReference type="EMBL" id="KAK0615195.1"/>
    </source>
</evidence>
<proteinExistence type="predicted"/>